<gene>
    <name evidence="2" type="ORF">niasHT_021979</name>
</gene>
<evidence type="ECO:0000313" key="3">
    <source>
        <dbReference type="Proteomes" id="UP001620626"/>
    </source>
</evidence>
<dbReference type="EMBL" id="JBICBT010000867">
    <property type="protein sequence ID" value="KAL3096265.1"/>
    <property type="molecule type" value="Genomic_DNA"/>
</dbReference>
<keyword evidence="3" id="KW-1185">Reference proteome</keyword>
<evidence type="ECO:0000256" key="1">
    <source>
        <dbReference type="SAM" id="MobiDB-lite"/>
    </source>
</evidence>
<reference evidence="2 3" key="1">
    <citation type="submission" date="2024-10" db="EMBL/GenBank/DDBJ databases">
        <authorList>
            <person name="Kim D."/>
        </authorList>
    </citation>
    <scope>NUCLEOTIDE SEQUENCE [LARGE SCALE GENOMIC DNA]</scope>
    <source>
        <strain evidence="2">BH-2024</strain>
    </source>
</reference>
<feature type="compositionally biased region" description="Low complexity" evidence="1">
    <location>
        <begin position="39"/>
        <end position="53"/>
    </location>
</feature>
<dbReference type="AlphaFoldDB" id="A0ABD2K0H9"/>
<dbReference type="Proteomes" id="UP001620626">
    <property type="component" value="Unassembled WGS sequence"/>
</dbReference>
<feature type="compositionally biased region" description="Polar residues" evidence="1">
    <location>
        <begin position="21"/>
        <end position="38"/>
    </location>
</feature>
<protein>
    <recommendedName>
        <fullName evidence="4">C6 domain-containing protein</fullName>
    </recommendedName>
</protein>
<sequence length="223" mass="23113">MTTTEGNKMTKTFASPAPITNRPTDGNQSVPIISPTTNSLTTATGGDSSSTSTGISTMAISGSTTTMATTTTTTSSTTKTTIAKLATTMAMPQTEMPRTTMTSTEMPTTTMRITQTMPTTTTKGMGQQCQPFPLLPVRREDINSRAIAQIAGTAANNASSLSLRCIGRSPNSALILTYFGPNGADIDSVFSTGQISAVLSCTTAGQWTVGNVTNIVELECISG</sequence>
<accession>A0ABD2K0H9</accession>
<evidence type="ECO:0000313" key="2">
    <source>
        <dbReference type="EMBL" id="KAL3096265.1"/>
    </source>
</evidence>
<feature type="region of interest" description="Disordered" evidence="1">
    <location>
        <begin position="1"/>
        <end position="53"/>
    </location>
</feature>
<feature type="compositionally biased region" description="Polar residues" evidence="1">
    <location>
        <begin position="1"/>
        <end position="13"/>
    </location>
</feature>
<organism evidence="2 3">
    <name type="scientific">Heterodera trifolii</name>
    <dbReference type="NCBI Taxonomy" id="157864"/>
    <lineage>
        <taxon>Eukaryota</taxon>
        <taxon>Metazoa</taxon>
        <taxon>Ecdysozoa</taxon>
        <taxon>Nematoda</taxon>
        <taxon>Chromadorea</taxon>
        <taxon>Rhabditida</taxon>
        <taxon>Tylenchina</taxon>
        <taxon>Tylenchomorpha</taxon>
        <taxon>Tylenchoidea</taxon>
        <taxon>Heteroderidae</taxon>
        <taxon>Heteroderinae</taxon>
        <taxon>Heterodera</taxon>
    </lineage>
</organism>
<comment type="caution">
    <text evidence="2">The sequence shown here is derived from an EMBL/GenBank/DDBJ whole genome shotgun (WGS) entry which is preliminary data.</text>
</comment>
<proteinExistence type="predicted"/>
<evidence type="ECO:0008006" key="4">
    <source>
        <dbReference type="Google" id="ProtNLM"/>
    </source>
</evidence>
<name>A0ABD2K0H9_9BILA</name>